<dbReference type="eggNOG" id="COG0671">
    <property type="taxonomic scope" value="Bacteria"/>
</dbReference>
<dbReference type="RefSeq" id="WP_011495063.1">
    <property type="nucleotide sequence ID" value="NC_007954.1"/>
</dbReference>
<dbReference type="KEGG" id="sdn:Sden_0608"/>
<dbReference type="Proteomes" id="UP000001982">
    <property type="component" value="Chromosome"/>
</dbReference>
<gene>
    <name evidence="1" type="ordered locus">Sden_0608</name>
</gene>
<dbReference type="Pfam" id="PF12487">
    <property type="entry name" value="DUF3703"/>
    <property type="match status" value="1"/>
</dbReference>
<name>Q12RM8_SHEDO</name>
<evidence type="ECO:0000313" key="2">
    <source>
        <dbReference type="Proteomes" id="UP000001982"/>
    </source>
</evidence>
<evidence type="ECO:0008006" key="3">
    <source>
        <dbReference type="Google" id="ProtNLM"/>
    </source>
</evidence>
<sequence>MKVNVKRAFIAEMDSAQQLYEQGQFTKAFFHLERAHILGQAYVIPHTQSHWWMLKVGLKTHDAREVLGQIPRMLASVIFSRIWVPVGNTGGAKVSPFEPMAIPEDLKAILQK</sequence>
<protein>
    <recommendedName>
        <fullName evidence="3">DUF3703 domain-containing protein</fullName>
    </recommendedName>
</protein>
<dbReference type="EMBL" id="CP000302">
    <property type="protein sequence ID" value="ABE53898.1"/>
    <property type="molecule type" value="Genomic_DNA"/>
</dbReference>
<dbReference type="AlphaFoldDB" id="Q12RM8"/>
<accession>Q12RM8</accession>
<dbReference type="STRING" id="318161.Sden_0608"/>
<evidence type="ECO:0000313" key="1">
    <source>
        <dbReference type="EMBL" id="ABE53898.1"/>
    </source>
</evidence>
<organism evidence="1 2">
    <name type="scientific">Shewanella denitrificans (strain OS217 / ATCC BAA-1090 / DSM 15013)</name>
    <dbReference type="NCBI Taxonomy" id="318161"/>
    <lineage>
        <taxon>Bacteria</taxon>
        <taxon>Pseudomonadati</taxon>
        <taxon>Pseudomonadota</taxon>
        <taxon>Gammaproteobacteria</taxon>
        <taxon>Alteromonadales</taxon>
        <taxon>Shewanellaceae</taxon>
        <taxon>Shewanella</taxon>
    </lineage>
</organism>
<dbReference type="OrthoDB" id="9799416at2"/>
<reference evidence="1 2" key="1">
    <citation type="submission" date="2006-03" db="EMBL/GenBank/DDBJ databases">
        <title>Complete sequence of Shewanella denitrificans OS217.</title>
        <authorList>
            <consortium name="US DOE Joint Genome Institute"/>
            <person name="Copeland A."/>
            <person name="Lucas S."/>
            <person name="Lapidus A."/>
            <person name="Barry K."/>
            <person name="Detter J.C."/>
            <person name="Glavina del Rio T."/>
            <person name="Hammon N."/>
            <person name="Israni S."/>
            <person name="Dalin E."/>
            <person name="Tice H."/>
            <person name="Pitluck S."/>
            <person name="Brettin T."/>
            <person name="Bruce D."/>
            <person name="Han C."/>
            <person name="Tapia R."/>
            <person name="Gilna P."/>
            <person name="Kiss H."/>
            <person name="Schmutz J."/>
            <person name="Larimer F."/>
            <person name="Land M."/>
            <person name="Hauser L."/>
            <person name="Kyrpides N."/>
            <person name="Lykidis A."/>
            <person name="Richardson P."/>
        </authorList>
    </citation>
    <scope>NUCLEOTIDE SEQUENCE [LARGE SCALE GENOMIC DNA]</scope>
    <source>
        <strain evidence="2">OS217 / ATCC BAA-1090 / DSM 15013</strain>
    </source>
</reference>
<keyword evidence="2" id="KW-1185">Reference proteome</keyword>
<dbReference type="InterPro" id="IPR022172">
    <property type="entry name" value="DUF3703"/>
</dbReference>
<dbReference type="HOGENOM" id="CLU_144767_1_0_6"/>
<proteinExistence type="predicted"/>